<keyword evidence="5" id="KW-1185">Reference proteome</keyword>
<dbReference type="InParanoid" id="A0A7N2L8U2"/>
<evidence type="ECO:0000256" key="2">
    <source>
        <dbReference type="ARBA" id="ARBA00022679"/>
    </source>
</evidence>
<dbReference type="Gene3D" id="3.30.559.10">
    <property type="entry name" value="Chloramphenicol acetyltransferase-like domain"/>
    <property type="match status" value="4"/>
</dbReference>
<dbReference type="PANTHER" id="PTHR31623:SF17">
    <property type="entry name" value="F21J9.9"/>
    <property type="match status" value="1"/>
</dbReference>
<dbReference type="OMA" id="KYAMLAS"/>
<organism evidence="4 5">
    <name type="scientific">Quercus lobata</name>
    <name type="common">Valley oak</name>
    <dbReference type="NCBI Taxonomy" id="97700"/>
    <lineage>
        <taxon>Eukaryota</taxon>
        <taxon>Viridiplantae</taxon>
        <taxon>Streptophyta</taxon>
        <taxon>Embryophyta</taxon>
        <taxon>Tracheophyta</taxon>
        <taxon>Spermatophyta</taxon>
        <taxon>Magnoliopsida</taxon>
        <taxon>eudicotyledons</taxon>
        <taxon>Gunneridae</taxon>
        <taxon>Pentapetalae</taxon>
        <taxon>rosids</taxon>
        <taxon>fabids</taxon>
        <taxon>Fagales</taxon>
        <taxon>Fagaceae</taxon>
        <taxon>Quercus</taxon>
    </lineage>
</organism>
<dbReference type="EMBL" id="LRBV02000003">
    <property type="status" value="NOT_ANNOTATED_CDS"/>
    <property type="molecule type" value="Genomic_DNA"/>
</dbReference>
<evidence type="ECO:0000256" key="3">
    <source>
        <dbReference type="ARBA" id="ARBA00023315"/>
    </source>
</evidence>
<sequence>MDTKTEKAWVKLVEETILELLQDMDGILKITNRMSWIFYIGNWIARRKLKKSYEYYNRMLWLPILHKNICDFKFIRRDPLKSVHRSQRKQMFSSQATTTNDDGILILGSSVAWKMKVHIEVIHNETIKPSSPTPHHLRHYKLSFLDQISPPVFMPLVLFYPKEDCTNLTNSSEQSNRIKKSLSDALTRFYPLAGRVKSNLYIDCNDEGVYYVEANVDCQLHEFLEDPIPAELNKFLPCALDDGNELPAIVQVTLFSCGGIAVGLGISHKVADGLSFFVFLNTWAAIARGDSDIASPRLDSAKLFPPKALTGFEPRTGIVKENIVAKRFVFDASAIAALRAKYTDNTSIEHATRPTRIEALSAFIWSRFMASTQPKSDPNKIYTVLHAINLRTRLDPPLPNNYFGNISRIAISVPSMDADNRCSDIVNQVRNSIRDVNVDYVKKLQESEGHLNFMKERAASISKGEVVPFSFTSLCRFPIYEADFGWGKPVWVGSARLTFKNLVTFFDTNSGNGIEAWVNLKEKDMAKFERDEEFLTLNRLKKSVSETLTNFYPLAGRVKDNSFINCNDEGVHYFEAQAKCQISQVIQQPEPAQLNKLLPYELDNVGELVLAIQVNVFDCGGIAIGVCISHKVADALSLAMFLNSWAATARGVSNTICPRFDLATLFPPRNISGFKPSTGIMDKIVTKRFVFNASMIAALKAKYIDNASVECKRCPTRIEALSAFIWSRFVAATTQGKLDPERLYTVLHAVNLRTRMDPPLSECYFGNISRFSIATPCMDSKGECHGLVNQMRDAIKTIDGEYVKKLQEGNGHLNFMKERAEKITKGDVLSFSFTSLCRFPLYETNFGWGKPLWIGSCSLTFKNLVVFMNTASGNGIEAWVNLKEADMATFEGDEELLAFATPTRY</sequence>
<keyword evidence="2" id="KW-0808">Transferase</keyword>
<evidence type="ECO:0008006" key="6">
    <source>
        <dbReference type="Google" id="ProtNLM"/>
    </source>
</evidence>
<dbReference type="Proteomes" id="UP000594261">
    <property type="component" value="Chromosome 3"/>
</dbReference>
<dbReference type="EnsemblPlants" id="QL03p055550:mrna">
    <property type="protein sequence ID" value="QL03p055550:mrna"/>
    <property type="gene ID" value="QL03p055550"/>
</dbReference>
<reference evidence="4 5" key="1">
    <citation type="journal article" date="2016" name="G3 (Bethesda)">
        <title>First Draft Assembly and Annotation of the Genome of a California Endemic Oak Quercus lobata Nee (Fagaceae).</title>
        <authorList>
            <person name="Sork V.L."/>
            <person name="Fitz-Gibbon S.T."/>
            <person name="Puiu D."/>
            <person name="Crepeau M."/>
            <person name="Gugger P.F."/>
            <person name="Sherman R."/>
            <person name="Stevens K."/>
            <person name="Langley C.H."/>
            <person name="Pellegrini M."/>
            <person name="Salzberg S.L."/>
        </authorList>
    </citation>
    <scope>NUCLEOTIDE SEQUENCE [LARGE SCALE GENOMIC DNA]</scope>
    <source>
        <strain evidence="4 5">cv. SW786</strain>
    </source>
</reference>
<protein>
    <recommendedName>
        <fullName evidence="6">Vinorine synthase-like</fullName>
    </recommendedName>
</protein>
<name>A0A7N2L8U2_QUELO</name>
<reference evidence="4" key="2">
    <citation type="submission" date="2021-01" db="UniProtKB">
        <authorList>
            <consortium name="EnsemblPlants"/>
        </authorList>
    </citation>
    <scope>IDENTIFICATION</scope>
</reference>
<evidence type="ECO:0000313" key="4">
    <source>
        <dbReference type="EnsemblPlants" id="QL03p055550:mrna"/>
    </source>
</evidence>
<evidence type="ECO:0000256" key="1">
    <source>
        <dbReference type="ARBA" id="ARBA00009861"/>
    </source>
</evidence>
<comment type="similarity">
    <text evidence="1">Belongs to the plant acyltransferase family.</text>
</comment>
<evidence type="ECO:0000313" key="5">
    <source>
        <dbReference type="Proteomes" id="UP000594261"/>
    </source>
</evidence>
<keyword evidence="3" id="KW-0012">Acyltransferase</keyword>
<dbReference type="Pfam" id="PF02458">
    <property type="entry name" value="Transferase"/>
    <property type="match status" value="2"/>
</dbReference>
<accession>A0A7N2L8U2</accession>
<dbReference type="AlphaFoldDB" id="A0A7N2L8U2"/>
<dbReference type="GO" id="GO:0016746">
    <property type="term" value="F:acyltransferase activity"/>
    <property type="evidence" value="ECO:0007669"/>
    <property type="project" value="UniProtKB-KW"/>
</dbReference>
<dbReference type="InterPro" id="IPR023213">
    <property type="entry name" value="CAT-like_dom_sf"/>
</dbReference>
<dbReference type="Gramene" id="QL03p055550:mrna">
    <property type="protein sequence ID" value="QL03p055550:mrna"/>
    <property type="gene ID" value="QL03p055550"/>
</dbReference>
<proteinExistence type="inferred from homology"/>
<dbReference type="PANTHER" id="PTHR31623">
    <property type="entry name" value="F21J9.9"/>
    <property type="match status" value="1"/>
</dbReference>